<keyword evidence="3 6" id="KW-0812">Transmembrane</keyword>
<proteinExistence type="inferred from homology"/>
<dbReference type="EMBL" id="BARS01002921">
    <property type="protein sequence ID" value="GAF74833.1"/>
    <property type="molecule type" value="Genomic_DNA"/>
</dbReference>
<feature type="transmembrane region" description="Helical" evidence="6">
    <location>
        <begin position="77"/>
        <end position="102"/>
    </location>
</feature>
<comment type="subcellular location">
    <subcellularLocation>
        <location evidence="1">Membrane</location>
        <topology evidence="1">Multi-pass membrane protein</topology>
    </subcellularLocation>
</comment>
<name>X0S185_9ZZZZ</name>
<keyword evidence="4 6" id="KW-1133">Transmembrane helix</keyword>
<evidence type="ECO:0000313" key="8">
    <source>
        <dbReference type="EMBL" id="GAF74833.1"/>
    </source>
</evidence>
<dbReference type="InterPro" id="IPR003834">
    <property type="entry name" value="Cyt_c_assmbl_TM_dom"/>
</dbReference>
<dbReference type="InterPro" id="IPR051790">
    <property type="entry name" value="Cytochrome_c-biogenesis_DsbD"/>
</dbReference>
<dbReference type="GO" id="GO:0016020">
    <property type="term" value="C:membrane"/>
    <property type="evidence" value="ECO:0007669"/>
    <property type="project" value="UniProtKB-SubCell"/>
</dbReference>
<sequence length="139" mass="14898">IGGVILLLFGLFLLAATRIPWLNYEMRLSRSFGGRTGYLRSMLMGSAFSLGWTPCVGPILGGILTMAAASQTAWEGVYLLAVYSLGLGLPFIAVGLALGTALPVIRWLRRRSNIISIISGILLIIVGILMLTNILGYLS</sequence>
<dbReference type="GO" id="GO:0017004">
    <property type="term" value="P:cytochrome complex assembly"/>
    <property type="evidence" value="ECO:0007669"/>
    <property type="project" value="InterPro"/>
</dbReference>
<evidence type="ECO:0000256" key="5">
    <source>
        <dbReference type="ARBA" id="ARBA00023136"/>
    </source>
</evidence>
<dbReference type="Pfam" id="PF02683">
    <property type="entry name" value="DsbD_TM"/>
    <property type="match status" value="1"/>
</dbReference>
<comment type="similarity">
    <text evidence="2">Belongs to the DsbD family.</text>
</comment>
<keyword evidence="5 6" id="KW-0472">Membrane</keyword>
<evidence type="ECO:0000256" key="6">
    <source>
        <dbReference type="SAM" id="Phobius"/>
    </source>
</evidence>
<organism evidence="8">
    <name type="scientific">marine sediment metagenome</name>
    <dbReference type="NCBI Taxonomy" id="412755"/>
    <lineage>
        <taxon>unclassified sequences</taxon>
        <taxon>metagenomes</taxon>
        <taxon>ecological metagenomes</taxon>
    </lineage>
</organism>
<evidence type="ECO:0000256" key="3">
    <source>
        <dbReference type="ARBA" id="ARBA00022692"/>
    </source>
</evidence>
<feature type="domain" description="Cytochrome C biogenesis protein transmembrane" evidence="7">
    <location>
        <begin position="35"/>
        <end position="134"/>
    </location>
</feature>
<comment type="caution">
    <text evidence="8">The sequence shown here is derived from an EMBL/GenBank/DDBJ whole genome shotgun (WGS) entry which is preliminary data.</text>
</comment>
<dbReference type="PANTHER" id="PTHR31272:SF4">
    <property type="entry name" value="CYTOCHROME C-TYPE BIOGENESIS PROTEIN HI_1454-RELATED"/>
    <property type="match status" value="1"/>
</dbReference>
<evidence type="ECO:0000259" key="7">
    <source>
        <dbReference type="Pfam" id="PF02683"/>
    </source>
</evidence>
<reference evidence="8" key="1">
    <citation type="journal article" date="2014" name="Front. Microbiol.">
        <title>High frequency of phylogenetically diverse reductive dehalogenase-homologous genes in deep subseafloor sedimentary metagenomes.</title>
        <authorList>
            <person name="Kawai M."/>
            <person name="Futagami T."/>
            <person name="Toyoda A."/>
            <person name="Takaki Y."/>
            <person name="Nishi S."/>
            <person name="Hori S."/>
            <person name="Arai W."/>
            <person name="Tsubouchi T."/>
            <person name="Morono Y."/>
            <person name="Uchiyama I."/>
            <person name="Ito T."/>
            <person name="Fujiyama A."/>
            <person name="Inagaki F."/>
            <person name="Takami H."/>
        </authorList>
    </citation>
    <scope>NUCLEOTIDE SEQUENCE</scope>
    <source>
        <strain evidence="8">Expedition CK06-06</strain>
    </source>
</reference>
<feature type="non-terminal residue" evidence="8">
    <location>
        <position position="1"/>
    </location>
</feature>
<evidence type="ECO:0000256" key="4">
    <source>
        <dbReference type="ARBA" id="ARBA00022989"/>
    </source>
</evidence>
<evidence type="ECO:0000256" key="1">
    <source>
        <dbReference type="ARBA" id="ARBA00004141"/>
    </source>
</evidence>
<accession>X0S185</accession>
<dbReference type="PANTHER" id="PTHR31272">
    <property type="entry name" value="CYTOCHROME C-TYPE BIOGENESIS PROTEIN HI_1454-RELATED"/>
    <property type="match status" value="1"/>
</dbReference>
<feature type="transmembrane region" description="Helical" evidence="6">
    <location>
        <begin position="42"/>
        <end position="65"/>
    </location>
</feature>
<gene>
    <name evidence="8" type="ORF">S01H1_05612</name>
</gene>
<evidence type="ECO:0000256" key="2">
    <source>
        <dbReference type="ARBA" id="ARBA00006143"/>
    </source>
</evidence>
<dbReference type="AlphaFoldDB" id="X0S185"/>
<protein>
    <recommendedName>
        <fullName evidence="7">Cytochrome C biogenesis protein transmembrane domain-containing protein</fullName>
    </recommendedName>
</protein>
<feature type="transmembrane region" description="Helical" evidence="6">
    <location>
        <begin position="114"/>
        <end position="138"/>
    </location>
</feature>